<dbReference type="Proteomes" id="UP000466864">
    <property type="component" value="Unassembled WGS sequence"/>
</dbReference>
<dbReference type="GO" id="GO:0016874">
    <property type="term" value="F:ligase activity"/>
    <property type="evidence" value="ECO:0007669"/>
    <property type="project" value="UniProtKB-KW"/>
</dbReference>
<organism evidence="1 2">
    <name type="scientific">Bilifractor porci</name>
    <dbReference type="NCBI Taxonomy" id="2606636"/>
    <lineage>
        <taxon>Bacteria</taxon>
        <taxon>Bacillati</taxon>
        <taxon>Bacillota</taxon>
        <taxon>Clostridia</taxon>
        <taxon>Lachnospirales</taxon>
        <taxon>Lachnospiraceae</taxon>
        <taxon>Bilifractor</taxon>
    </lineage>
</organism>
<comment type="caution">
    <text evidence="1">The sequence shown here is derived from an EMBL/GenBank/DDBJ whole genome shotgun (WGS) entry which is preliminary data.</text>
</comment>
<protein>
    <submittedName>
        <fullName evidence="1">Phenylacetate--CoA ligase family protein</fullName>
    </submittedName>
</protein>
<dbReference type="EMBL" id="VUMV01000006">
    <property type="protein sequence ID" value="MST82486.1"/>
    <property type="molecule type" value="Genomic_DNA"/>
</dbReference>
<keyword evidence="2" id="KW-1185">Reference proteome</keyword>
<dbReference type="AlphaFoldDB" id="A0A7X2P973"/>
<name>A0A7X2P973_9FIRM</name>
<evidence type="ECO:0000313" key="2">
    <source>
        <dbReference type="Proteomes" id="UP000466864"/>
    </source>
</evidence>
<reference evidence="1 2" key="1">
    <citation type="submission" date="2019-08" db="EMBL/GenBank/DDBJ databases">
        <title>In-depth cultivation of the pig gut microbiome towards novel bacterial diversity and tailored functional studies.</title>
        <authorList>
            <person name="Wylensek D."/>
            <person name="Hitch T.C.A."/>
            <person name="Clavel T."/>
        </authorList>
    </citation>
    <scope>NUCLEOTIDE SEQUENCE [LARGE SCALE GENOMIC DNA]</scope>
    <source>
        <strain evidence="1 2">Oil+RF-744-WCA-WT-13</strain>
    </source>
</reference>
<dbReference type="PANTHER" id="PTHR36932">
    <property type="entry name" value="CAPSULAR POLYSACCHARIDE BIOSYNTHESIS PROTEIN"/>
    <property type="match status" value="1"/>
</dbReference>
<keyword evidence="1" id="KW-0436">Ligase</keyword>
<dbReference type="PANTHER" id="PTHR36932:SF1">
    <property type="entry name" value="CAPSULAR POLYSACCHARIDE BIOSYNTHESIS PROTEIN"/>
    <property type="match status" value="1"/>
</dbReference>
<dbReference type="RefSeq" id="WP_154458396.1">
    <property type="nucleotide sequence ID" value="NZ_VUMV01000006.1"/>
</dbReference>
<dbReference type="SUPFAM" id="SSF56801">
    <property type="entry name" value="Acetyl-CoA synthetase-like"/>
    <property type="match status" value="1"/>
</dbReference>
<dbReference type="InterPro" id="IPR053158">
    <property type="entry name" value="CapK_Type1_Caps_Biosynth"/>
</dbReference>
<gene>
    <name evidence="1" type="ORF">FYJ60_09175</name>
</gene>
<accession>A0A7X2P973</accession>
<evidence type="ECO:0000313" key="1">
    <source>
        <dbReference type="EMBL" id="MST82486.1"/>
    </source>
</evidence>
<dbReference type="Gene3D" id="3.40.50.12780">
    <property type="entry name" value="N-terminal domain of ligase-like"/>
    <property type="match status" value="1"/>
</dbReference>
<dbReference type="InterPro" id="IPR042099">
    <property type="entry name" value="ANL_N_sf"/>
</dbReference>
<sequence>MQPGEVIRRTAFNALDTLHGGRLNRLKEVNKSEIANGVTKEYQDRRIQDILSYAVRNCAFYGSLPVHEKLEDFPVQTKGDFLDHYEEILSDQYRDCRDKLERFSTSGSTGTPFTVLGDPEKAAHVYMNSMSVLELNGFRLGMKRGEFRAWIKGKNTISGWKSFKNNLIMIEISNMSDDSVKEILDSIKRQKIQALIAYSSAIQVLTDYIDRTGYDIRGWSVELIFTMGEALAEGYREKAERIFGIRPILSYGNNENGFVAVTLDGGDEYVVDQYNFYVEILKMDSDAPAEEGELGRIVLTDYYNRAFPMIRYDTGDTGKMRTETDGQGRIHRYLTEIYGRRGSLIYNTKGEPLSIHVFMNNLLNFEGVLRQAKCIQTGKKSYLLQLNPCPGVKPDEKTVVDSYKKYLGQDADVQVEYIGTLPIQQSGKTMTCEQRCREYLKFQTS</sequence>
<proteinExistence type="predicted"/>